<evidence type="ECO:0000313" key="1">
    <source>
        <dbReference type="EMBL" id="GAK31829.1"/>
    </source>
</evidence>
<dbReference type="Proteomes" id="UP000030643">
    <property type="component" value="Unassembled WGS sequence"/>
</dbReference>
<proteinExistence type="predicted"/>
<dbReference type="RefSeq" id="WP_027699751.1">
    <property type="nucleotide sequence ID" value="NZ_DF820500.1"/>
</dbReference>
<reference evidence="2" key="1">
    <citation type="journal article" date="2014" name="Genome Announc.">
        <title>Draft genome sequence of Weissella oryzae SG25T, isolated from fermented rice grains.</title>
        <authorList>
            <person name="Tanizawa Y."/>
            <person name="Fujisawa T."/>
            <person name="Mochizuki T."/>
            <person name="Kaminuma E."/>
            <person name="Suzuki Y."/>
            <person name="Nakamura Y."/>
            <person name="Tohno M."/>
        </authorList>
    </citation>
    <scope>NUCLEOTIDE SEQUENCE [LARGE SCALE GENOMIC DNA]</scope>
    <source>
        <strain evidence="2">DSM 25784 / JCM 18191 / LMG 30913 / SG25</strain>
    </source>
</reference>
<keyword evidence="2" id="KW-1185">Reference proteome</keyword>
<gene>
    <name evidence="1" type="ORF">WOSG25_170120</name>
</gene>
<dbReference type="EMBL" id="DF820500">
    <property type="protein sequence ID" value="GAK31829.1"/>
    <property type="molecule type" value="Genomic_DNA"/>
</dbReference>
<dbReference type="STRING" id="1329250.WOSG25_170120"/>
<accession>A0A069CWL3</accession>
<organism evidence="1 2">
    <name type="scientific">Weissella oryzae (strain DSM 25784 / JCM 18191 / LMG 30913 / SG25)</name>
    <dbReference type="NCBI Taxonomy" id="1329250"/>
    <lineage>
        <taxon>Bacteria</taxon>
        <taxon>Bacillati</taxon>
        <taxon>Bacillota</taxon>
        <taxon>Bacilli</taxon>
        <taxon>Lactobacillales</taxon>
        <taxon>Lactobacillaceae</taxon>
        <taxon>Weissella</taxon>
    </lineage>
</organism>
<name>A0A069CWL3_WEIOS</name>
<protein>
    <recommendedName>
        <fullName evidence="3">DNA-binding protein</fullName>
    </recommendedName>
</protein>
<sequence>MTKKKAEVKDRGLRTMTVTETAVHIFGVSLDTFNKNYRHAPLFMREVPDIGVNKTEYRRSDVERYFKLNRR</sequence>
<evidence type="ECO:0000313" key="2">
    <source>
        <dbReference type="Proteomes" id="UP000030643"/>
    </source>
</evidence>
<dbReference type="AlphaFoldDB" id="A0A069CWL3"/>
<evidence type="ECO:0008006" key="3">
    <source>
        <dbReference type="Google" id="ProtNLM"/>
    </source>
</evidence>
<dbReference type="OrthoDB" id="2225453at2"/>